<dbReference type="PANTHER" id="PTHR13847">
    <property type="entry name" value="SARCOSINE DEHYDROGENASE-RELATED"/>
    <property type="match status" value="1"/>
</dbReference>
<dbReference type="PANTHER" id="PTHR13847:SF281">
    <property type="entry name" value="FAD DEPENDENT OXIDOREDUCTASE DOMAIN-CONTAINING PROTEIN"/>
    <property type="match status" value="1"/>
</dbReference>
<dbReference type="AlphaFoldDB" id="A0A0P6VX07"/>
<comment type="caution">
    <text evidence="4">The sequence shown here is derived from an EMBL/GenBank/DDBJ whole genome shotgun (WGS) entry which is preliminary data.</text>
</comment>
<dbReference type="GO" id="GO:0016491">
    <property type="term" value="F:oxidoreductase activity"/>
    <property type="evidence" value="ECO:0007669"/>
    <property type="project" value="UniProtKB-KW"/>
</dbReference>
<feature type="domain" description="FAD dependent oxidoreductase" evidence="3">
    <location>
        <begin position="35"/>
        <end position="386"/>
    </location>
</feature>
<keyword evidence="1" id="KW-0560">Oxidoreductase</keyword>
<reference evidence="4 5" key="2">
    <citation type="submission" date="2015-10" db="EMBL/GenBank/DDBJ databases">
        <title>Draft Genome Sequence of Prosthecomicrobium hirschii ATCC 27832.</title>
        <authorList>
            <person name="Daniel J."/>
            <person name="Givan S.A."/>
            <person name="Brun Y.V."/>
            <person name="Brown P.J."/>
        </authorList>
    </citation>
    <scope>NUCLEOTIDE SEQUENCE [LARGE SCALE GENOMIC DNA]</scope>
    <source>
        <strain evidence="4 5">16</strain>
    </source>
</reference>
<dbReference type="Pfam" id="PF01266">
    <property type="entry name" value="DAO"/>
    <property type="match status" value="1"/>
</dbReference>
<evidence type="ECO:0000313" key="4">
    <source>
        <dbReference type="EMBL" id="KPL55925.1"/>
    </source>
</evidence>
<reference evidence="4 5" key="1">
    <citation type="submission" date="2015-09" db="EMBL/GenBank/DDBJ databases">
        <authorList>
            <person name="Jackson K.R."/>
            <person name="Lunt B.L."/>
            <person name="Fisher J.N.B."/>
            <person name="Gardner A.V."/>
            <person name="Bailey M.E."/>
            <person name="Deus L.M."/>
            <person name="Earl A.S."/>
            <person name="Gibby P.D."/>
            <person name="Hartmann K.A."/>
            <person name="Liu J.E."/>
            <person name="Manci A.M."/>
            <person name="Nielsen D.A."/>
            <person name="Solomon M.B."/>
            <person name="Breakwell D.P."/>
            <person name="Burnett S.H."/>
            <person name="Grose J.H."/>
        </authorList>
    </citation>
    <scope>NUCLEOTIDE SEQUENCE [LARGE SCALE GENOMIC DNA]</scope>
    <source>
        <strain evidence="4 5">16</strain>
    </source>
</reference>
<feature type="region of interest" description="Disordered" evidence="2">
    <location>
        <begin position="1"/>
        <end position="28"/>
    </location>
</feature>
<evidence type="ECO:0000256" key="1">
    <source>
        <dbReference type="ARBA" id="ARBA00023002"/>
    </source>
</evidence>
<dbReference type="Gene3D" id="3.30.9.10">
    <property type="entry name" value="D-Amino Acid Oxidase, subunit A, domain 2"/>
    <property type="match status" value="1"/>
</dbReference>
<evidence type="ECO:0000259" key="3">
    <source>
        <dbReference type="Pfam" id="PF01266"/>
    </source>
</evidence>
<proteinExistence type="predicted"/>
<keyword evidence="5" id="KW-1185">Reference proteome</keyword>
<sequence>MTAPTRQPLPASLYAETARPAPPETRLDGDRRTSVAIVGGGFTGLSTALHLAERGIEALVLEAHEPGWGASGRNGGQVNPGLKWEPDELEGAFGPERGGAMAALGGSAPDLVFDLIARHAIACEAIRGGTLRAAVNDRSERSVRASVEGWARRRAPVEWLDGPAAAAATGTEAYRGASLDRRGGSVNPLGYARGLAEAAIRAGATVASGAPVTRLAPAGTGWRLATPTGTVTADHVVLATNGYTDGLWPRLKATVAPVFSAIAATAPLPSEIAAAILPARPVLYEISARYAYYRLDADGRFLMGGRSVLRDSADPADYRGLVAHALELFPALRAAEWRQVWNGRVAVTADHLPHLHEPAPTLHIGLGYNGRGVAMATAMGRILADRVAGARPEDLPLPVTPITPMRFHPFWPIGVKTALAWGLMKERFGF</sequence>
<name>A0A0P6VX07_9HYPH</name>
<dbReference type="InterPro" id="IPR036188">
    <property type="entry name" value="FAD/NAD-bd_sf"/>
</dbReference>
<dbReference type="RefSeq" id="WP_054362092.1">
    <property type="nucleotide sequence ID" value="NZ_LJYW01000001.1"/>
</dbReference>
<accession>A0A0P6VX07</accession>
<evidence type="ECO:0000256" key="2">
    <source>
        <dbReference type="SAM" id="MobiDB-lite"/>
    </source>
</evidence>
<dbReference type="EMBL" id="LJYW01000001">
    <property type="protein sequence ID" value="KPL55925.1"/>
    <property type="molecule type" value="Genomic_DNA"/>
</dbReference>
<dbReference type="InterPro" id="IPR006076">
    <property type="entry name" value="FAD-dep_OxRdtase"/>
</dbReference>
<dbReference type="Proteomes" id="UP000048984">
    <property type="component" value="Unassembled WGS sequence"/>
</dbReference>
<organism evidence="4 5">
    <name type="scientific">Prosthecodimorpha hirschii</name>
    <dbReference type="NCBI Taxonomy" id="665126"/>
    <lineage>
        <taxon>Bacteria</taxon>
        <taxon>Pseudomonadati</taxon>
        <taxon>Pseudomonadota</taxon>
        <taxon>Alphaproteobacteria</taxon>
        <taxon>Hyphomicrobiales</taxon>
        <taxon>Ancalomicrobiaceae</taxon>
        <taxon>Prosthecodimorpha</taxon>
    </lineage>
</organism>
<gene>
    <name evidence="4" type="ORF">ABB55_15835</name>
</gene>
<dbReference type="Gene3D" id="3.50.50.60">
    <property type="entry name" value="FAD/NAD(P)-binding domain"/>
    <property type="match status" value="1"/>
</dbReference>
<dbReference type="SUPFAM" id="SSF51905">
    <property type="entry name" value="FAD/NAD(P)-binding domain"/>
    <property type="match status" value="1"/>
</dbReference>
<evidence type="ECO:0000313" key="5">
    <source>
        <dbReference type="Proteomes" id="UP000048984"/>
    </source>
</evidence>
<protein>
    <submittedName>
        <fullName evidence="4">Oxidoreductase</fullName>
    </submittedName>
</protein>
<dbReference type="GO" id="GO:0005737">
    <property type="term" value="C:cytoplasm"/>
    <property type="evidence" value="ECO:0007669"/>
    <property type="project" value="TreeGrafter"/>
</dbReference>
<dbReference type="STRING" id="665126.ABB55_15835"/>